<protein>
    <submittedName>
        <fullName evidence="1">Putative cd209 antigen</fullName>
    </submittedName>
</protein>
<keyword evidence="2" id="KW-1185">Reference proteome</keyword>
<gene>
    <name evidence="1" type="ORF">EV44_g1331</name>
</gene>
<evidence type="ECO:0000313" key="2">
    <source>
        <dbReference type="Proteomes" id="UP000030854"/>
    </source>
</evidence>
<dbReference type="AlphaFoldDB" id="A0A0B1PCP2"/>
<name>A0A0B1PCP2_UNCNE</name>
<reference evidence="1 2" key="1">
    <citation type="journal article" date="2014" name="BMC Genomics">
        <title>Adaptive genomic structural variation in the grape powdery mildew pathogen, Erysiphe necator.</title>
        <authorList>
            <person name="Jones L."/>
            <person name="Riaz S."/>
            <person name="Morales-Cruz A."/>
            <person name="Amrine K.C."/>
            <person name="McGuire B."/>
            <person name="Gubler W.D."/>
            <person name="Walker M.A."/>
            <person name="Cantu D."/>
        </authorList>
    </citation>
    <scope>NUCLEOTIDE SEQUENCE [LARGE SCALE GENOMIC DNA]</scope>
    <source>
        <strain evidence="2">c</strain>
    </source>
</reference>
<dbReference type="HOGENOM" id="CLU_491073_0_0_1"/>
<organism evidence="1 2">
    <name type="scientific">Uncinula necator</name>
    <name type="common">Grape powdery mildew</name>
    <dbReference type="NCBI Taxonomy" id="52586"/>
    <lineage>
        <taxon>Eukaryota</taxon>
        <taxon>Fungi</taxon>
        <taxon>Dikarya</taxon>
        <taxon>Ascomycota</taxon>
        <taxon>Pezizomycotina</taxon>
        <taxon>Leotiomycetes</taxon>
        <taxon>Erysiphales</taxon>
        <taxon>Erysiphaceae</taxon>
        <taxon>Erysiphe</taxon>
    </lineage>
</organism>
<proteinExistence type="predicted"/>
<comment type="caution">
    <text evidence="1">The sequence shown here is derived from an EMBL/GenBank/DDBJ whole genome shotgun (WGS) entry which is preliminary data.</text>
</comment>
<dbReference type="STRING" id="52586.A0A0B1PCP2"/>
<dbReference type="Proteomes" id="UP000030854">
    <property type="component" value="Unassembled WGS sequence"/>
</dbReference>
<accession>A0A0B1PCP2</accession>
<dbReference type="EMBL" id="JNVN01000742">
    <property type="protein sequence ID" value="KHJ34701.1"/>
    <property type="molecule type" value="Genomic_DNA"/>
</dbReference>
<evidence type="ECO:0000313" key="1">
    <source>
        <dbReference type="EMBL" id="KHJ34701.1"/>
    </source>
</evidence>
<sequence length="555" mass="60697">MSVFKFFYNIQTSIIGAMSTTGILNRLKAKLTSQQISTKEITSLADRENEIKQKAVNQSICDAVSAAVNSEEFTKAVAEHLASELKPSLKNLDPTSYYDNLKLSNDKISEQFEDQNTKLTHLSTILETNNASTAKKISNIEESINNITKIQGDIEEKFKSLEEQQKSQLDHVAAEIVIIQEKFSTISSSLSAQIESARKVIEAAATTPSPELTKSLDTILKTLDQNSLKLDEVKTNDLSSDIMTSIQNLNNLQTTHTADLESLKQSNEKSLINTVELKSETEKISSSLITTIDQIDNIKTLLSDSKTSNSLAEILAEAKTSNESYTRCIGLLEEIKSKQTEILPIVSDSKLSLDSHTTALSEVKQTESEILDSLKSVNTTLSDQGQILIYTKNSITNDIATAAELTNASNSIEKLTKGSETLNDSLSDIKNIVTNIKPVTQNVDLSVLESSIQSVVTSIGQIETVNGSLLEKFDLTSIISNLETQSKQISDVKSSMEALASIDKKVDLTPINELINDLSSKFESQLATLNDLKTAIKSKENSHPSDSSTQDTTAE</sequence>